<protein>
    <submittedName>
        <fullName evidence="2">Uncharacterized protein</fullName>
    </submittedName>
</protein>
<dbReference type="EMBL" id="JBGBDC010000005">
    <property type="protein sequence ID" value="MEY2252097.1"/>
    <property type="molecule type" value="Genomic_DNA"/>
</dbReference>
<feature type="transmembrane region" description="Helical" evidence="1">
    <location>
        <begin position="111"/>
        <end position="134"/>
    </location>
</feature>
<comment type="caution">
    <text evidence="2">The sequence shown here is derived from an EMBL/GenBank/DDBJ whole genome shotgun (WGS) entry which is preliminary data.</text>
</comment>
<keyword evidence="3" id="KW-1185">Reference proteome</keyword>
<proteinExistence type="predicted"/>
<accession>A0ABV4B427</accession>
<dbReference type="RefSeq" id="WP_369460319.1">
    <property type="nucleotide sequence ID" value="NZ_JBGBDC010000005.1"/>
</dbReference>
<reference evidence="2 3" key="1">
    <citation type="journal article" date="2016" name="Int. J. Syst. Evol. Microbiol.">
        <title>Description of Comamonas sediminis sp. nov., isolated from lagoon sediments.</title>
        <authorList>
            <person name="Subhash Y."/>
            <person name="Bang J.J."/>
            <person name="You T.H."/>
            <person name="Lee S.S."/>
        </authorList>
    </citation>
    <scope>NUCLEOTIDE SEQUENCE [LARGE SCALE GENOMIC DNA]</scope>
    <source>
        <strain evidence="2 3">JCM 31169</strain>
    </source>
</reference>
<evidence type="ECO:0000313" key="3">
    <source>
        <dbReference type="Proteomes" id="UP001562178"/>
    </source>
</evidence>
<feature type="transmembrane region" description="Helical" evidence="1">
    <location>
        <begin position="63"/>
        <end position="81"/>
    </location>
</feature>
<gene>
    <name evidence="2" type="ORF">AB7A72_13855</name>
</gene>
<sequence length="189" mass="21414">MYDTTFEIIRTYWAAYGGIRALLKSFYLLMAAILLALTFRIWVTPIQVAPGQWNAWWDQSISILPNLLGFTLGGFAIFIGFGDEKFRMLLAEPQPGDEIAQNDYVQLCATFVHFIIVQVVALLAAILCKSWWFYADWMEPLRPALPWLNALGGLLGYGLFLYALTSVLAATMHVFRMATLYAEFQQPKG</sequence>
<keyword evidence="1" id="KW-0812">Transmembrane</keyword>
<keyword evidence="1" id="KW-0472">Membrane</keyword>
<evidence type="ECO:0000256" key="1">
    <source>
        <dbReference type="SAM" id="Phobius"/>
    </source>
</evidence>
<keyword evidence="1" id="KW-1133">Transmembrane helix</keyword>
<organism evidence="2 3">
    <name type="scientific">Comamonas sediminis</name>
    <dbReference type="NCBI Taxonomy" id="1783360"/>
    <lineage>
        <taxon>Bacteria</taxon>
        <taxon>Pseudomonadati</taxon>
        <taxon>Pseudomonadota</taxon>
        <taxon>Betaproteobacteria</taxon>
        <taxon>Burkholderiales</taxon>
        <taxon>Comamonadaceae</taxon>
        <taxon>Comamonas</taxon>
    </lineage>
</organism>
<dbReference type="Proteomes" id="UP001562178">
    <property type="component" value="Unassembled WGS sequence"/>
</dbReference>
<feature type="transmembrane region" description="Helical" evidence="1">
    <location>
        <begin position="154"/>
        <end position="175"/>
    </location>
</feature>
<name>A0ABV4B427_9BURK</name>
<evidence type="ECO:0000313" key="2">
    <source>
        <dbReference type="EMBL" id="MEY2252097.1"/>
    </source>
</evidence>
<feature type="transmembrane region" description="Helical" evidence="1">
    <location>
        <begin position="21"/>
        <end position="43"/>
    </location>
</feature>